<dbReference type="InterPro" id="IPR037401">
    <property type="entry name" value="SnoaL-like"/>
</dbReference>
<feature type="domain" description="SnoaL-like" evidence="1">
    <location>
        <begin position="12"/>
        <end position="143"/>
    </location>
</feature>
<dbReference type="InterPro" id="IPR032710">
    <property type="entry name" value="NTF2-like_dom_sf"/>
</dbReference>
<gene>
    <name evidence="2" type="ORF">QHF89_35415</name>
</gene>
<organism evidence="2 3">
    <name type="scientific">Polyangium sorediatum</name>
    <dbReference type="NCBI Taxonomy" id="889274"/>
    <lineage>
        <taxon>Bacteria</taxon>
        <taxon>Pseudomonadati</taxon>
        <taxon>Myxococcota</taxon>
        <taxon>Polyangia</taxon>
        <taxon>Polyangiales</taxon>
        <taxon>Polyangiaceae</taxon>
        <taxon>Polyangium</taxon>
    </lineage>
</organism>
<dbReference type="Gene3D" id="3.10.450.50">
    <property type="match status" value="1"/>
</dbReference>
<sequence>MTSSNDLPSRIERLESLEAIRTLKAQYAVFADRCLTTPSAEHARALADLFTDDATADYGFFGTFSGKEALFRAFAEQLPASSRWAAHHVMNPILSVDGDTAEGTWSFVAHSVPREPKDATRLTYFGSYEEKYRRVGGAWKIASIIVHFSSP</sequence>
<evidence type="ECO:0000313" key="3">
    <source>
        <dbReference type="Proteomes" id="UP001160301"/>
    </source>
</evidence>
<dbReference type="EMBL" id="JARZHI010000048">
    <property type="protein sequence ID" value="MDI1434845.1"/>
    <property type="molecule type" value="Genomic_DNA"/>
</dbReference>
<dbReference type="RefSeq" id="WP_136966719.1">
    <property type="nucleotide sequence ID" value="NZ_JARZHI010000048.1"/>
</dbReference>
<evidence type="ECO:0000313" key="2">
    <source>
        <dbReference type="EMBL" id="MDI1434845.1"/>
    </source>
</evidence>
<evidence type="ECO:0000259" key="1">
    <source>
        <dbReference type="Pfam" id="PF13577"/>
    </source>
</evidence>
<comment type="caution">
    <text evidence="2">The sequence shown here is derived from an EMBL/GenBank/DDBJ whole genome shotgun (WGS) entry which is preliminary data.</text>
</comment>
<dbReference type="Pfam" id="PF13577">
    <property type="entry name" value="SnoaL_4"/>
    <property type="match status" value="1"/>
</dbReference>
<name>A0ABT6P2L5_9BACT</name>
<keyword evidence="3" id="KW-1185">Reference proteome</keyword>
<reference evidence="2 3" key="1">
    <citation type="submission" date="2023-04" db="EMBL/GenBank/DDBJ databases">
        <title>The genome sequence of Polyangium sorediatum DSM14670.</title>
        <authorList>
            <person name="Zhang X."/>
        </authorList>
    </citation>
    <scope>NUCLEOTIDE SEQUENCE [LARGE SCALE GENOMIC DNA]</scope>
    <source>
        <strain evidence="2 3">DSM 14670</strain>
    </source>
</reference>
<proteinExistence type="predicted"/>
<dbReference type="SUPFAM" id="SSF54427">
    <property type="entry name" value="NTF2-like"/>
    <property type="match status" value="1"/>
</dbReference>
<accession>A0ABT6P2L5</accession>
<dbReference type="Proteomes" id="UP001160301">
    <property type="component" value="Unassembled WGS sequence"/>
</dbReference>
<protein>
    <submittedName>
        <fullName evidence="2">Nuclear transport factor 2 family protein</fullName>
    </submittedName>
</protein>
<dbReference type="CDD" id="cd00531">
    <property type="entry name" value="NTF2_like"/>
    <property type="match status" value="1"/>
</dbReference>